<comment type="caution">
    <text evidence="1">The sequence shown here is derived from an EMBL/GenBank/DDBJ whole genome shotgun (WGS) entry which is preliminary data.</text>
</comment>
<reference evidence="1 2" key="1">
    <citation type="submission" date="2021-03" db="EMBL/GenBank/DDBJ databases">
        <title>Actinomadura violae sp. nov., isolated from lichen in Thailand.</title>
        <authorList>
            <person name="Kanchanasin P."/>
            <person name="Saeng-In P."/>
            <person name="Phongsopitanun W."/>
            <person name="Yuki M."/>
            <person name="Kudo T."/>
            <person name="Ohkuma M."/>
            <person name="Tanasupawat S."/>
        </authorList>
    </citation>
    <scope>NUCLEOTIDE SEQUENCE [LARGE SCALE GENOMIC DNA]</scope>
    <source>
        <strain evidence="1 2">LCR2-06</strain>
    </source>
</reference>
<proteinExistence type="predicted"/>
<sequence length="54" mass="5706">MHPQSRDQCLHVGQVPVTVLAARAGRSFPARVQACSPCAEILSSRQTSATGRAT</sequence>
<keyword evidence="2" id="KW-1185">Reference proteome</keyword>
<name>A0ABS3RXM2_9ACTN</name>
<evidence type="ECO:0000313" key="1">
    <source>
        <dbReference type="EMBL" id="MBO2461512.1"/>
    </source>
</evidence>
<evidence type="ECO:0000313" key="2">
    <source>
        <dbReference type="Proteomes" id="UP000680206"/>
    </source>
</evidence>
<organism evidence="1 2">
    <name type="scientific">Actinomadura violacea</name>
    <dbReference type="NCBI Taxonomy" id="2819934"/>
    <lineage>
        <taxon>Bacteria</taxon>
        <taxon>Bacillati</taxon>
        <taxon>Actinomycetota</taxon>
        <taxon>Actinomycetes</taxon>
        <taxon>Streptosporangiales</taxon>
        <taxon>Thermomonosporaceae</taxon>
        <taxon>Actinomadura</taxon>
    </lineage>
</organism>
<dbReference type="RefSeq" id="WP_208244871.1">
    <property type="nucleotide sequence ID" value="NZ_JAGEPF010000018.1"/>
</dbReference>
<protein>
    <submittedName>
        <fullName evidence="1">Uncharacterized protein</fullName>
    </submittedName>
</protein>
<dbReference type="Proteomes" id="UP000680206">
    <property type="component" value="Unassembled WGS sequence"/>
</dbReference>
<gene>
    <name evidence="1" type="ORF">J4709_28410</name>
</gene>
<accession>A0ABS3RXM2</accession>
<dbReference type="EMBL" id="JAGEPF010000018">
    <property type="protein sequence ID" value="MBO2461512.1"/>
    <property type="molecule type" value="Genomic_DNA"/>
</dbReference>